<dbReference type="Gene3D" id="3.40.30.10">
    <property type="entry name" value="Glutaredoxin"/>
    <property type="match status" value="1"/>
</dbReference>
<organism evidence="10 11">
    <name type="scientific">Runella rosea</name>
    <dbReference type="NCBI Taxonomy" id="2259595"/>
    <lineage>
        <taxon>Bacteria</taxon>
        <taxon>Pseudomonadati</taxon>
        <taxon>Bacteroidota</taxon>
        <taxon>Cytophagia</taxon>
        <taxon>Cytophagales</taxon>
        <taxon>Spirosomataceae</taxon>
        <taxon>Runella</taxon>
    </lineage>
</organism>
<name>A0A344TM98_9BACT</name>
<gene>
    <name evidence="10" type="ORF">DR864_19495</name>
</gene>
<evidence type="ECO:0000313" key="11">
    <source>
        <dbReference type="Proteomes" id="UP000251993"/>
    </source>
</evidence>
<dbReference type="Pfam" id="PF11412">
    <property type="entry name" value="DsbD_N"/>
    <property type="match status" value="1"/>
</dbReference>
<feature type="transmembrane region" description="Helical" evidence="7">
    <location>
        <begin position="256"/>
        <end position="274"/>
    </location>
</feature>
<dbReference type="Pfam" id="PF13899">
    <property type="entry name" value="Thioredoxin_7"/>
    <property type="match status" value="1"/>
</dbReference>
<feature type="transmembrane region" description="Helical" evidence="7">
    <location>
        <begin position="294"/>
        <end position="315"/>
    </location>
</feature>
<evidence type="ECO:0000256" key="8">
    <source>
        <dbReference type="SAM" id="SignalP"/>
    </source>
</evidence>
<feature type="transmembrane region" description="Helical" evidence="7">
    <location>
        <begin position="470"/>
        <end position="490"/>
    </location>
</feature>
<dbReference type="GO" id="GO:0005886">
    <property type="term" value="C:plasma membrane"/>
    <property type="evidence" value="ECO:0007669"/>
    <property type="project" value="UniProtKB-SubCell"/>
</dbReference>
<dbReference type="InterPro" id="IPR036249">
    <property type="entry name" value="Thioredoxin-like_sf"/>
</dbReference>
<dbReference type="InterPro" id="IPR013766">
    <property type="entry name" value="Thioredoxin_domain"/>
</dbReference>
<dbReference type="GO" id="GO:0015035">
    <property type="term" value="F:protein-disulfide reductase activity"/>
    <property type="evidence" value="ECO:0007669"/>
    <property type="project" value="TreeGrafter"/>
</dbReference>
<proteinExistence type="predicted"/>
<sequence>MKRIAAVLLLLVGAISAFAQIQNHAKWSFEVPKKEVKVGDVIEIKFNADIDPTWHLYSTEFEVKEGPNPTEFAFKPNDSYQLIGKIKPVGFHNFYEEVWGGNTSVAEGKGSFIQKVKILKVAPQIEVAISYQTCQNDGLCTMGTADFKINTLKVVAASNTETPTVEATAPTVEPQVTENTQPATTPKADTIQAEATASAENISSDIPVSEPEESLWSFLLACFLGGLASIFMPCIYPIMPMTVSYFTKQEHGTGKALVYGLSIVAIFTLLGFLVSRVGGAQAANFISTHWAPNAIFFVVFILFGLSFLGLFEIVLPNSFVNSVDKQADKGGLIGIFFMALTLVVVSFSCTAPIAGSLLILASKGNEVMRPVLGMIFFSLPFAVVFTGLAMFPKFLKSLPKSGGWLNEFKVVFGLLEFALALKFLSNIDLAYQWQVLDREVFLAIWIVLFSIIGFYVLGKLRMDKDSPVKGITIPRLLISSATFAFVVYMIPGMFGAPLRALSGWLPPEQTQDFYLTNAVGGGTSAPALTASGRRKPHLPHGLEGYFDYEQALAEAKAQGKPVFIDFTGFNCANCRKMEANVWPQPEVLSRLKKDFVIASLYVDDKTELPKEEQFVSTYDQREKTTIGDKNADLQITKFNNNAQPFYCLVTPEGELLTKPVGYTSAEEFTRFLDEGLTKYKK</sequence>
<accession>A0A344TM98</accession>
<keyword evidence="11" id="KW-1185">Reference proteome</keyword>
<dbReference type="OrthoDB" id="9811036at2"/>
<keyword evidence="2" id="KW-1003">Cell membrane</keyword>
<feature type="chain" id="PRO_5016641450" evidence="8">
    <location>
        <begin position="20"/>
        <end position="681"/>
    </location>
</feature>
<keyword evidence="5 7" id="KW-1133">Transmembrane helix</keyword>
<evidence type="ECO:0000256" key="7">
    <source>
        <dbReference type="SAM" id="Phobius"/>
    </source>
</evidence>
<evidence type="ECO:0000313" key="10">
    <source>
        <dbReference type="EMBL" id="AXE19769.1"/>
    </source>
</evidence>
<reference evidence="10 11" key="1">
    <citation type="submission" date="2018-07" db="EMBL/GenBank/DDBJ databases">
        <title>Genome sequencing of Runella.</title>
        <authorList>
            <person name="Baek M.-G."/>
            <person name="Yi H."/>
        </authorList>
    </citation>
    <scope>NUCLEOTIDE SEQUENCE [LARGE SCALE GENOMIC DNA]</scope>
    <source>
        <strain evidence="10 11">HYN0085</strain>
    </source>
</reference>
<dbReference type="PANTHER" id="PTHR32234:SF0">
    <property type="entry name" value="THIOL:DISULFIDE INTERCHANGE PROTEIN DSBD"/>
    <property type="match status" value="1"/>
</dbReference>
<feature type="domain" description="Thioredoxin" evidence="9">
    <location>
        <begin position="519"/>
        <end position="677"/>
    </location>
</feature>
<feature type="transmembrane region" description="Helical" evidence="7">
    <location>
        <begin position="371"/>
        <end position="391"/>
    </location>
</feature>
<evidence type="ECO:0000256" key="5">
    <source>
        <dbReference type="ARBA" id="ARBA00022989"/>
    </source>
</evidence>
<dbReference type="Pfam" id="PF02683">
    <property type="entry name" value="DsbD_TM"/>
    <property type="match status" value="1"/>
</dbReference>
<dbReference type="InterPro" id="IPR028250">
    <property type="entry name" value="DsbDN"/>
</dbReference>
<keyword evidence="4" id="KW-0201">Cytochrome c-type biogenesis</keyword>
<dbReference type="Gene3D" id="2.60.40.1250">
    <property type="entry name" value="Thiol:disulfide interchange protein DsbD, N-terminal domain"/>
    <property type="match status" value="1"/>
</dbReference>
<feature type="signal peptide" evidence="8">
    <location>
        <begin position="1"/>
        <end position="19"/>
    </location>
</feature>
<feature type="transmembrane region" description="Helical" evidence="7">
    <location>
        <begin position="335"/>
        <end position="359"/>
    </location>
</feature>
<evidence type="ECO:0000256" key="1">
    <source>
        <dbReference type="ARBA" id="ARBA00004651"/>
    </source>
</evidence>
<dbReference type="InterPro" id="IPR036929">
    <property type="entry name" value="DsbDN_sf"/>
</dbReference>
<evidence type="ECO:0000256" key="3">
    <source>
        <dbReference type="ARBA" id="ARBA00022692"/>
    </source>
</evidence>
<protein>
    <submittedName>
        <fullName evidence="10">Disulfide bond formation protein DsbD</fullName>
    </submittedName>
</protein>
<dbReference type="SUPFAM" id="SSF52833">
    <property type="entry name" value="Thioredoxin-like"/>
    <property type="match status" value="1"/>
</dbReference>
<evidence type="ECO:0000259" key="9">
    <source>
        <dbReference type="PROSITE" id="PS51352"/>
    </source>
</evidence>
<dbReference type="KEGG" id="run:DR864_19495"/>
<keyword evidence="6 7" id="KW-0472">Membrane</keyword>
<dbReference type="GO" id="GO:0017004">
    <property type="term" value="P:cytochrome complex assembly"/>
    <property type="evidence" value="ECO:0007669"/>
    <property type="project" value="UniProtKB-KW"/>
</dbReference>
<dbReference type="InterPro" id="IPR003834">
    <property type="entry name" value="Cyt_c_assmbl_TM_dom"/>
</dbReference>
<dbReference type="PANTHER" id="PTHR32234">
    <property type="entry name" value="THIOL:DISULFIDE INTERCHANGE PROTEIN DSBD"/>
    <property type="match status" value="1"/>
</dbReference>
<feature type="transmembrane region" description="Helical" evidence="7">
    <location>
        <begin position="215"/>
        <end position="236"/>
    </location>
</feature>
<dbReference type="GO" id="GO:0045454">
    <property type="term" value="P:cell redox homeostasis"/>
    <property type="evidence" value="ECO:0007669"/>
    <property type="project" value="TreeGrafter"/>
</dbReference>
<comment type="subcellular location">
    <subcellularLocation>
        <location evidence="1">Cell membrane</location>
        <topology evidence="1">Multi-pass membrane protein</topology>
    </subcellularLocation>
</comment>
<dbReference type="RefSeq" id="WP_114068537.1">
    <property type="nucleotide sequence ID" value="NZ_CP030850.1"/>
</dbReference>
<feature type="transmembrane region" description="Helical" evidence="7">
    <location>
        <begin position="440"/>
        <end position="458"/>
    </location>
</feature>
<dbReference type="Proteomes" id="UP000251993">
    <property type="component" value="Chromosome"/>
</dbReference>
<evidence type="ECO:0000256" key="4">
    <source>
        <dbReference type="ARBA" id="ARBA00022748"/>
    </source>
</evidence>
<dbReference type="PROSITE" id="PS51352">
    <property type="entry name" value="THIOREDOXIN_2"/>
    <property type="match status" value="1"/>
</dbReference>
<evidence type="ECO:0000256" key="6">
    <source>
        <dbReference type="ARBA" id="ARBA00023136"/>
    </source>
</evidence>
<dbReference type="EMBL" id="CP030850">
    <property type="protein sequence ID" value="AXE19769.1"/>
    <property type="molecule type" value="Genomic_DNA"/>
</dbReference>
<keyword evidence="8" id="KW-0732">Signal</keyword>
<dbReference type="AlphaFoldDB" id="A0A344TM98"/>
<evidence type="ECO:0000256" key="2">
    <source>
        <dbReference type="ARBA" id="ARBA00022475"/>
    </source>
</evidence>
<keyword evidence="3 7" id="KW-0812">Transmembrane</keyword>